<sequence>MNPSETLTVKRNNQTFTVEISIHPPSDYVQEHLQELLPNWQNDSVSVIIFLQQTQMPLTEISPEVEAEKNILLDNFIRWSDLVANWLGDRDYPTDAFDPRTGYPRRSSPGTLSHKDVPAVHAALGYPIEKNGDCATIIHPLWGTAVYPSVMISAAPIPEILTALHSNLLDHG</sequence>
<gene>
    <name evidence="1" type="ORF">BI308_17790</name>
</gene>
<comment type="caution">
    <text evidence="1">The sequence shown here is derived from an EMBL/GenBank/DDBJ whole genome shotgun (WGS) entry which is preliminary data.</text>
</comment>
<accession>A0A1L9QNH7</accession>
<dbReference type="Pfam" id="PF10229">
    <property type="entry name" value="MMADHC"/>
    <property type="match status" value="1"/>
</dbReference>
<dbReference type="EMBL" id="MLAW01000035">
    <property type="protein sequence ID" value="OJJ24220.1"/>
    <property type="molecule type" value="Genomic_DNA"/>
</dbReference>
<dbReference type="AlphaFoldDB" id="A0A1L9QNH7"/>
<keyword evidence="2" id="KW-1185">Reference proteome</keyword>
<evidence type="ECO:0008006" key="3">
    <source>
        <dbReference type="Google" id="ProtNLM"/>
    </source>
</evidence>
<dbReference type="STRING" id="1925591.BI308_17790"/>
<dbReference type="PANTHER" id="PTHR13192:SF3">
    <property type="entry name" value="COBALAMIN TRAFFICKING PROTEIN CBLD"/>
    <property type="match status" value="1"/>
</dbReference>
<name>A0A1L9QNH7_9CYAN</name>
<dbReference type="PANTHER" id="PTHR13192">
    <property type="entry name" value="MY011 PROTEIN"/>
    <property type="match status" value="1"/>
</dbReference>
<evidence type="ECO:0000313" key="1">
    <source>
        <dbReference type="EMBL" id="OJJ24220.1"/>
    </source>
</evidence>
<protein>
    <recommendedName>
        <fullName evidence="3">Methylmalonic aciduria and homocystinuria type D protein</fullName>
    </recommendedName>
</protein>
<dbReference type="Proteomes" id="UP000183940">
    <property type="component" value="Unassembled WGS sequence"/>
</dbReference>
<proteinExistence type="predicted"/>
<organism evidence="1 2">
    <name type="scientific">Roseofilum reptotaenium AO1-A</name>
    <dbReference type="NCBI Taxonomy" id="1925591"/>
    <lineage>
        <taxon>Bacteria</taxon>
        <taxon>Bacillati</taxon>
        <taxon>Cyanobacteriota</taxon>
        <taxon>Cyanophyceae</taxon>
        <taxon>Desertifilales</taxon>
        <taxon>Desertifilaceae</taxon>
        <taxon>Roseofilum</taxon>
    </lineage>
</organism>
<dbReference type="InterPro" id="IPR019362">
    <property type="entry name" value="MMADHC"/>
</dbReference>
<dbReference type="GO" id="GO:0009235">
    <property type="term" value="P:cobalamin metabolic process"/>
    <property type="evidence" value="ECO:0007669"/>
    <property type="project" value="InterPro"/>
</dbReference>
<evidence type="ECO:0000313" key="2">
    <source>
        <dbReference type="Proteomes" id="UP000183940"/>
    </source>
</evidence>
<reference evidence="1" key="1">
    <citation type="submission" date="2016-10" db="EMBL/GenBank/DDBJ databases">
        <title>CRISPR-Cas defence system in Roseofilum reptotaenium: evidence of a bacteriophage-cyanobacterium arms race in the coral black band disease.</title>
        <authorList>
            <person name="Buerger P."/>
            <person name="Wood-Charlson E.M."/>
            <person name="Weynberg K.D."/>
            <person name="Willis B."/>
            <person name="Van Oppen M.J."/>
        </authorList>
    </citation>
    <scope>NUCLEOTIDE SEQUENCE [LARGE SCALE GENOMIC DNA]</scope>
    <source>
        <strain evidence="1">AO1-A</strain>
    </source>
</reference>